<dbReference type="Proteomes" id="UP000830055">
    <property type="component" value="Chromosome"/>
</dbReference>
<evidence type="ECO:0000256" key="1">
    <source>
        <dbReference type="PROSITE-ProRule" id="PRU00473"/>
    </source>
</evidence>
<dbReference type="PANTHER" id="PTHR30329">
    <property type="entry name" value="STATOR ELEMENT OF FLAGELLAR MOTOR COMPLEX"/>
    <property type="match status" value="1"/>
</dbReference>
<dbReference type="EMBL" id="AP025516">
    <property type="protein sequence ID" value="BDD87511.1"/>
    <property type="molecule type" value="Genomic_DNA"/>
</dbReference>
<gene>
    <name evidence="4" type="ORF">DPPLL_18760</name>
</gene>
<dbReference type="Pfam" id="PF00691">
    <property type="entry name" value="OmpA"/>
    <property type="match status" value="1"/>
</dbReference>
<dbReference type="Gene3D" id="3.30.1330.60">
    <property type="entry name" value="OmpA-like domain"/>
    <property type="match status" value="1"/>
</dbReference>
<evidence type="ECO:0000313" key="5">
    <source>
        <dbReference type="Proteomes" id="UP000830055"/>
    </source>
</evidence>
<dbReference type="InterPro" id="IPR050330">
    <property type="entry name" value="Bact_OuterMem_StrucFunc"/>
</dbReference>
<reference evidence="4 5" key="1">
    <citation type="submission" date="2022-01" db="EMBL/GenBank/DDBJ databases">
        <title>Desulfofustis limnae sp. nov., a novel mesophilic sulfate-reducing bacterium isolated from marsh soil.</title>
        <authorList>
            <person name="Watanabe M."/>
            <person name="Takahashi A."/>
            <person name="Kojima H."/>
            <person name="Fukui M."/>
        </authorList>
    </citation>
    <scope>NUCLEOTIDE SEQUENCE [LARGE SCALE GENOMIC DNA]</scope>
    <source>
        <strain evidence="4 5">PPLL</strain>
    </source>
</reference>
<dbReference type="SUPFAM" id="SSF103088">
    <property type="entry name" value="OmpA-like"/>
    <property type="match status" value="1"/>
</dbReference>
<feature type="transmembrane region" description="Helical" evidence="2">
    <location>
        <begin position="59"/>
        <end position="78"/>
    </location>
</feature>
<protein>
    <recommendedName>
        <fullName evidence="3">OmpA-like domain-containing protein</fullName>
    </recommendedName>
</protein>
<organism evidence="4 5">
    <name type="scientific">Desulfofustis limnaeus</name>
    <dbReference type="NCBI Taxonomy" id="2740163"/>
    <lineage>
        <taxon>Bacteria</taxon>
        <taxon>Pseudomonadati</taxon>
        <taxon>Thermodesulfobacteriota</taxon>
        <taxon>Desulfobulbia</taxon>
        <taxon>Desulfobulbales</taxon>
        <taxon>Desulfocapsaceae</taxon>
        <taxon>Desulfofustis</taxon>
    </lineage>
</organism>
<name>A0ABM7W9E7_9BACT</name>
<accession>A0ABM7W9E7</accession>
<proteinExistence type="predicted"/>
<sequence>MTDSNDISGKSQNTATWIGLSRGFSTPAGEQQTRVDESVFHVDEETFRSSLPQVTHWSIAWSDLMMTMFIVFLSLFVYQAAHRQFLVSDEIEVIGGDTAPALEPKSVQGPSAPFVPITAGAPLITAGFIKKIEPIRINSIAEDAVFFDEASRGGRQRLEQRLAAVSSPRRSMASDEALPHAVAPPATAPIAVTSKPHIVASSASRPRDLRTDKAMLDRTLSSGMATVDLPEQGTMRITLTSDRIFSGDTAVGLSPAAGETLRAIGTVIWDIPYQVSVIGHTDDRTVPTRYETDWELSAAQAARVARYLIEEVGMDPQQFTVIGYGSQRPAVSNHDDDHRSINRRIELVVSTRPQPPLVAAFSSTR</sequence>
<evidence type="ECO:0000313" key="4">
    <source>
        <dbReference type="EMBL" id="BDD87511.1"/>
    </source>
</evidence>
<keyword evidence="1 2" id="KW-0472">Membrane</keyword>
<keyword evidence="5" id="KW-1185">Reference proteome</keyword>
<dbReference type="PANTHER" id="PTHR30329:SF21">
    <property type="entry name" value="LIPOPROTEIN YIAD-RELATED"/>
    <property type="match status" value="1"/>
</dbReference>
<feature type="domain" description="OmpA-like" evidence="3">
    <location>
        <begin position="232"/>
        <end position="353"/>
    </location>
</feature>
<dbReference type="CDD" id="cd07185">
    <property type="entry name" value="OmpA_C-like"/>
    <property type="match status" value="1"/>
</dbReference>
<dbReference type="InterPro" id="IPR006665">
    <property type="entry name" value="OmpA-like"/>
</dbReference>
<dbReference type="PROSITE" id="PS51123">
    <property type="entry name" value="OMPA_2"/>
    <property type="match status" value="1"/>
</dbReference>
<dbReference type="RefSeq" id="WP_284154535.1">
    <property type="nucleotide sequence ID" value="NZ_AP025516.1"/>
</dbReference>
<dbReference type="InterPro" id="IPR036737">
    <property type="entry name" value="OmpA-like_sf"/>
</dbReference>
<evidence type="ECO:0000259" key="3">
    <source>
        <dbReference type="PROSITE" id="PS51123"/>
    </source>
</evidence>
<keyword evidence="2" id="KW-1133">Transmembrane helix</keyword>
<keyword evidence="2" id="KW-0812">Transmembrane</keyword>
<evidence type="ECO:0000256" key="2">
    <source>
        <dbReference type="SAM" id="Phobius"/>
    </source>
</evidence>